<dbReference type="PATRIC" id="fig|1285586.5.peg.2169"/>
<comment type="caution">
    <text evidence="1">The sequence shown here is derived from an EMBL/GenBank/DDBJ whole genome shotgun (WGS) entry which is preliminary data.</text>
</comment>
<dbReference type="eggNOG" id="ENOG5032WA4">
    <property type="taxonomic scope" value="Bacteria"/>
</dbReference>
<name>R7ZF29_LYSSH</name>
<evidence type="ECO:0000313" key="2">
    <source>
        <dbReference type="Proteomes" id="UP000013911"/>
    </source>
</evidence>
<gene>
    <name evidence="1" type="ORF">H131_10703</name>
</gene>
<dbReference type="HOGENOM" id="CLU_132110_1_0_9"/>
<dbReference type="EMBL" id="AQPX01000017">
    <property type="protein sequence ID" value="EON72604.1"/>
    <property type="molecule type" value="Genomic_DNA"/>
</dbReference>
<reference evidence="1 2" key="1">
    <citation type="submission" date="2013-04" db="EMBL/GenBank/DDBJ databases">
        <title>Draft genome of the heavy metal tolerant bacterium Lysinibacillus sphaericus strain OT4b.31.</title>
        <authorList>
            <person name="Pena-Montenegro T.D."/>
            <person name="Dussan J."/>
        </authorList>
    </citation>
    <scope>NUCLEOTIDE SEQUENCE [LARGE SCALE GENOMIC DNA]</scope>
    <source>
        <strain evidence="1 2">OT4b.31</strain>
    </source>
</reference>
<evidence type="ECO:0000313" key="1">
    <source>
        <dbReference type="EMBL" id="EON72604.1"/>
    </source>
</evidence>
<dbReference type="RefSeq" id="WP_010859089.1">
    <property type="nucleotide sequence ID" value="NZ_KB933398.1"/>
</dbReference>
<accession>R7ZF29</accession>
<dbReference type="Proteomes" id="UP000013911">
    <property type="component" value="Unassembled WGS sequence"/>
</dbReference>
<protein>
    <submittedName>
        <fullName evidence="1">Uncharacterized protein</fullName>
    </submittedName>
</protein>
<dbReference type="OrthoDB" id="80147at2"/>
<sequence length="147" mass="17180">MQYDDLMQWEGYFFLHKIFEPHTNSLRVQLKRAKISAHSTDVIIGDNILDHCQPIEIDESLPIIQIDFDSYVSYSVFDESFYGTEDNFKGNAIRIYEKSRYLNFVMQQTIANVIYPDKEFIHYGVSCLDHIIEIVSYDVPIVSQVAN</sequence>
<dbReference type="AlphaFoldDB" id="R7ZF29"/>
<organism evidence="1 2">
    <name type="scientific">Lysinibacillus sphaericus OT4b.31</name>
    <dbReference type="NCBI Taxonomy" id="1285586"/>
    <lineage>
        <taxon>Bacteria</taxon>
        <taxon>Bacillati</taxon>
        <taxon>Bacillota</taxon>
        <taxon>Bacilli</taxon>
        <taxon>Bacillales</taxon>
        <taxon>Bacillaceae</taxon>
        <taxon>Lysinibacillus</taxon>
    </lineage>
</organism>
<proteinExistence type="predicted"/>